<evidence type="ECO:0000313" key="3">
    <source>
        <dbReference type="Proteomes" id="UP000596661"/>
    </source>
</evidence>
<dbReference type="AlphaFoldDB" id="A0A803R769"/>
<reference evidence="2" key="2">
    <citation type="submission" date="2021-03" db="UniProtKB">
        <authorList>
            <consortium name="EnsemblPlants"/>
        </authorList>
    </citation>
    <scope>IDENTIFICATION</scope>
</reference>
<sequence length="61" mass="6640">MQYWVRENNMLSVMGRLLFCDYIDNLCLFFCCVQEDTARPGGAPGQAGQRPAGGAPAAART</sequence>
<name>A0A803R769_CANSA</name>
<proteinExistence type="predicted"/>
<feature type="region of interest" description="Disordered" evidence="1">
    <location>
        <begin position="40"/>
        <end position="61"/>
    </location>
</feature>
<dbReference type="Proteomes" id="UP000596661">
    <property type="component" value="Chromosome 6"/>
</dbReference>
<gene>
    <name evidence="2" type="primary">LOC115719156</name>
</gene>
<dbReference type="EMBL" id="UZAU01000617">
    <property type="status" value="NOT_ANNOTATED_CDS"/>
    <property type="molecule type" value="Genomic_DNA"/>
</dbReference>
<evidence type="ECO:0000256" key="1">
    <source>
        <dbReference type="SAM" id="MobiDB-lite"/>
    </source>
</evidence>
<reference evidence="2" key="1">
    <citation type="submission" date="2018-11" db="EMBL/GenBank/DDBJ databases">
        <authorList>
            <person name="Grassa J C."/>
        </authorList>
    </citation>
    <scope>NUCLEOTIDE SEQUENCE [LARGE SCALE GENOMIC DNA]</scope>
</reference>
<dbReference type="Gramene" id="novel_model_5905_5bd9a17a.13.5bd9b13b">
    <property type="protein sequence ID" value="cds.novel_model_5905_5bd9a17a.13.5bd9b13b"/>
    <property type="gene ID" value="novel_gene_3021_5bd9a17a"/>
</dbReference>
<feature type="compositionally biased region" description="Low complexity" evidence="1">
    <location>
        <begin position="46"/>
        <end position="61"/>
    </location>
</feature>
<protein>
    <submittedName>
        <fullName evidence="2">Uncharacterized protein</fullName>
    </submittedName>
</protein>
<accession>A0A803R769</accession>
<dbReference type="EnsemblPlants" id="novel_model_5905_5bd9a17a.13.5bd9b13b">
    <property type="protein sequence ID" value="cds.novel_model_5905_5bd9a17a.13.5bd9b13b"/>
    <property type="gene ID" value="novel_gene_3021_5bd9a17a"/>
</dbReference>
<keyword evidence="3" id="KW-1185">Reference proteome</keyword>
<organism evidence="2 3">
    <name type="scientific">Cannabis sativa</name>
    <name type="common">Hemp</name>
    <name type="synonym">Marijuana</name>
    <dbReference type="NCBI Taxonomy" id="3483"/>
    <lineage>
        <taxon>Eukaryota</taxon>
        <taxon>Viridiplantae</taxon>
        <taxon>Streptophyta</taxon>
        <taxon>Embryophyta</taxon>
        <taxon>Tracheophyta</taxon>
        <taxon>Spermatophyta</taxon>
        <taxon>Magnoliopsida</taxon>
        <taxon>eudicotyledons</taxon>
        <taxon>Gunneridae</taxon>
        <taxon>Pentapetalae</taxon>
        <taxon>rosids</taxon>
        <taxon>fabids</taxon>
        <taxon>Rosales</taxon>
        <taxon>Cannabaceae</taxon>
        <taxon>Cannabis</taxon>
    </lineage>
</organism>
<evidence type="ECO:0000313" key="2">
    <source>
        <dbReference type="EnsemblPlants" id="cds.novel_model_5905_5bd9a17a.13.5bd9b13b"/>
    </source>
</evidence>